<evidence type="ECO:0000259" key="2">
    <source>
        <dbReference type="Pfam" id="PF07762"/>
    </source>
</evidence>
<dbReference type="InterPro" id="IPR011676">
    <property type="entry name" value="DUF1618"/>
</dbReference>
<dbReference type="EMBL" id="JACEFO010001712">
    <property type="protein sequence ID" value="KAF8718211.1"/>
    <property type="molecule type" value="Genomic_DNA"/>
</dbReference>
<proteinExistence type="predicted"/>
<comment type="caution">
    <text evidence="3">The sequence shown here is derived from an EMBL/GenBank/DDBJ whole genome shotgun (WGS) entry which is preliminary data.</text>
</comment>
<dbReference type="AlphaFoldDB" id="A0A835C519"/>
<name>A0A835C519_9POAL</name>
<accession>A0A835C519</accession>
<evidence type="ECO:0000313" key="3">
    <source>
        <dbReference type="EMBL" id="KAF8718211.1"/>
    </source>
</evidence>
<dbReference type="Pfam" id="PF07762">
    <property type="entry name" value="DUF1618"/>
    <property type="match status" value="1"/>
</dbReference>
<feature type="region of interest" description="Disordered" evidence="1">
    <location>
        <begin position="100"/>
        <end position="121"/>
    </location>
</feature>
<dbReference type="PANTHER" id="PTHR33074:SF83">
    <property type="entry name" value="EXPRESSED PROTEIN"/>
    <property type="match status" value="1"/>
</dbReference>
<dbReference type="Proteomes" id="UP000636709">
    <property type="component" value="Unassembled WGS sequence"/>
</dbReference>
<evidence type="ECO:0000256" key="1">
    <source>
        <dbReference type="SAM" id="MobiDB-lite"/>
    </source>
</evidence>
<protein>
    <recommendedName>
        <fullName evidence="2">DUF1618 domain-containing protein</fullName>
    </recommendedName>
</protein>
<feature type="domain" description="DUF1618" evidence="2">
    <location>
        <begin position="317"/>
        <end position="448"/>
    </location>
</feature>
<dbReference type="PANTHER" id="PTHR33074">
    <property type="entry name" value="EXPRESSED PROTEIN-RELATED"/>
    <property type="match status" value="1"/>
</dbReference>
<gene>
    <name evidence="3" type="ORF">HU200_025704</name>
</gene>
<reference evidence="3" key="1">
    <citation type="submission" date="2020-07" db="EMBL/GenBank/DDBJ databases">
        <title>Genome sequence and genetic diversity analysis of an under-domesticated orphan crop, white fonio (Digitaria exilis).</title>
        <authorList>
            <person name="Bennetzen J.L."/>
            <person name="Chen S."/>
            <person name="Ma X."/>
            <person name="Wang X."/>
            <person name="Yssel A.E.J."/>
            <person name="Chaluvadi S.R."/>
            <person name="Johnson M."/>
            <person name="Gangashetty P."/>
            <person name="Hamidou F."/>
            <person name="Sanogo M.D."/>
            <person name="Zwaenepoel A."/>
            <person name="Wallace J."/>
            <person name="Van De Peer Y."/>
            <person name="Van Deynze A."/>
        </authorList>
    </citation>
    <scope>NUCLEOTIDE SEQUENCE</scope>
    <source>
        <tissue evidence="3">Leaves</tissue>
    </source>
</reference>
<keyword evidence="4" id="KW-1185">Reference proteome</keyword>
<organism evidence="3 4">
    <name type="scientific">Digitaria exilis</name>
    <dbReference type="NCBI Taxonomy" id="1010633"/>
    <lineage>
        <taxon>Eukaryota</taxon>
        <taxon>Viridiplantae</taxon>
        <taxon>Streptophyta</taxon>
        <taxon>Embryophyta</taxon>
        <taxon>Tracheophyta</taxon>
        <taxon>Spermatophyta</taxon>
        <taxon>Magnoliopsida</taxon>
        <taxon>Liliopsida</taxon>
        <taxon>Poales</taxon>
        <taxon>Poaceae</taxon>
        <taxon>PACMAD clade</taxon>
        <taxon>Panicoideae</taxon>
        <taxon>Panicodae</taxon>
        <taxon>Paniceae</taxon>
        <taxon>Anthephorinae</taxon>
        <taxon>Digitaria</taxon>
    </lineage>
</organism>
<evidence type="ECO:0000313" key="4">
    <source>
        <dbReference type="Proteomes" id="UP000636709"/>
    </source>
</evidence>
<sequence>MQLGSSSSTNEPRRWRRRTVGVGVLSLCWGKEAWSMERVQIRVSDETGAEGRVVVFPLRAISLPSGRFVFCKVNWIGHFCSTVPKPVECFRRSANHTSTPVASESMESFDSPGDEANGNRRPTSILLDREAHATGYCIDQPPDIADNSNETTATAKSKGGHTMAVTFWAADPPDLSFFSVVCTIPPDAVSKTADFKGLSYVVGAEGRFVLLRAHFVSRFGRKELFMYTAAGDTESPSLERIPLPDDDSGLLTAGVDRRIHGVEEFGIIPRGLHYLVVALCDDADKGSLDYCLRIYSSESKTWSSKTLQKYYAQEDQTREGASPRLFRDLACVDGKLKFIETEYLEPPSDPRDYDVLYDLDLIRLLENVDKPKPRHGWRAVTWSRTLSSNCWCKEHDVDVADILDDESAADSSLLSGLRGEGETVGKLKFRDLYSVFPTLSIDNGDIVYLICAAEPSDQNGWVVTVDLGNKTVKALGAYPFKKYDLTKQAFRTSTLSLLPLF</sequence>